<dbReference type="RefSeq" id="WP_023979143.1">
    <property type="nucleotide sequence ID" value="NZ_CBLX010000007.1"/>
</dbReference>
<dbReference type="AlphaFoldDB" id="A0A060QIC3"/>
<dbReference type="Pfam" id="PF05229">
    <property type="entry name" value="SCPU"/>
    <property type="match status" value="1"/>
</dbReference>
<keyword evidence="1" id="KW-0732">Signal</keyword>
<comment type="caution">
    <text evidence="3">The sequence shown here is derived from an EMBL/GenBank/DDBJ whole genome shotgun (WGS) entry which is preliminary data.</text>
</comment>
<feature type="signal peptide" evidence="1">
    <location>
        <begin position="1"/>
        <end position="22"/>
    </location>
</feature>
<dbReference type="EMBL" id="CBLX010000007">
    <property type="protein sequence ID" value="CDG38991.1"/>
    <property type="molecule type" value="Genomic_DNA"/>
</dbReference>
<accession>A0A060QIC3</accession>
<evidence type="ECO:0000313" key="4">
    <source>
        <dbReference type="Proteomes" id="UP000027583"/>
    </source>
</evidence>
<protein>
    <submittedName>
        <fullName evidence="3">Spore coat U domain protein</fullName>
    </submittedName>
</protein>
<dbReference type="InterPro" id="IPR053167">
    <property type="entry name" value="Spore_coat_component"/>
</dbReference>
<organism evidence="3 4">
    <name type="scientific">Asaia bogorensis</name>
    <dbReference type="NCBI Taxonomy" id="91915"/>
    <lineage>
        <taxon>Bacteria</taxon>
        <taxon>Pseudomonadati</taxon>
        <taxon>Pseudomonadota</taxon>
        <taxon>Alphaproteobacteria</taxon>
        <taxon>Acetobacterales</taxon>
        <taxon>Acetobacteraceae</taxon>
        <taxon>Asaia</taxon>
    </lineage>
</organism>
<evidence type="ECO:0000259" key="2">
    <source>
        <dbReference type="Pfam" id="PF05229"/>
    </source>
</evidence>
<dbReference type="PANTHER" id="PTHR37089">
    <property type="entry name" value="PROTEIN U-RELATED"/>
    <property type="match status" value="1"/>
</dbReference>
<feature type="domain" description="Spore coat protein U/FanG" evidence="2">
    <location>
        <begin position="25"/>
        <end position="156"/>
    </location>
</feature>
<feature type="chain" id="PRO_5001586175" evidence="1">
    <location>
        <begin position="23"/>
        <end position="159"/>
    </location>
</feature>
<evidence type="ECO:0000256" key="1">
    <source>
        <dbReference type="SAM" id="SignalP"/>
    </source>
</evidence>
<dbReference type="SMART" id="SM00972">
    <property type="entry name" value="SCPU"/>
    <property type="match status" value="1"/>
</dbReference>
<gene>
    <name evidence="3" type="ORF">ASAP_0946</name>
</gene>
<dbReference type="InterPro" id="IPR007893">
    <property type="entry name" value="Spore_coat_U/FanG"/>
</dbReference>
<evidence type="ECO:0000313" key="3">
    <source>
        <dbReference type="EMBL" id="CDG38991.1"/>
    </source>
</evidence>
<reference evidence="3 4" key="1">
    <citation type="journal article" date="2014" name="Genome Biol. Evol.">
        <title>Acetic acid bacteria genomes reveal functional traits for adaptation to life in insect guts.</title>
        <authorList>
            <person name="Chouaia B."/>
            <person name="Gaiarsa S."/>
            <person name="Crotti E."/>
            <person name="Comandatore F."/>
            <person name="Degli Esposti M."/>
            <person name="Ricci I."/>
            <person name="Alma A."/>
            <person name="Favia G."/>
            <person name="Bandi C."/>
            <person name="Daffonchio D."/>
        </authorList>
    </citation>
    <scope>NUCLEOTIDE SEQUENCE [LARGE SCALE GENOMIC DNA]</scope>
    <source>
        <strain evidence="3 4">SF2.1</strain>
    </source>
</reference>
<sequence>MRIRSMFCLSVIVIGQIPYASGATTTSVSVSAQIIGGCTINGAVPASGGAVGSFGTLDFGSAISLSCTPGITVMMSLDDGQHPLNGSRAMMRNGGTERVTYSLYRDSSYSIALLPGTPFTLDTSHSPAPLDSPVYGRATPDGTTPPGQYSDIVTVTIQW</sequence>
<proteinExistence type="predicted"/>
<dbReference type="eggNOG" id="COG5430">
    <property type="taxonomic scope" value="Bacteria"/>
</dbReference>
<dbReference type="Proteomes" id="UP000027583">
    <property type="component" value="Unassembled WGS sequence"/>
</dbReference>
<name>A0A060QIC3_9PROT</name>
<reference evidence="3 4" key="2">
    <citation type="journal article" date="2014" name="PLoS ONE">
        <title>Evolution of mitochondria reconstructed from the energy metabolism of living bacteria.</title>
        <authorList>
            <person name="Degli Esposti M."/>
            <person name="Chouaia B."/>
            <person name="Comandatore F."/>
            <person name="Crotti E."/>
            <person name="Sassera D."/>
            <person name="Lievens P.M."/>
            <person name="Daffonchio D."/>
            <person name="Bandi C."/>
        </authorList>
    </citation>
    <scope>NUCLEOTIDE SEQUENCE [LARGE SCALE GENOMIC DNA]</scope>
    <source>
        <strain evidence="3 4">SF2.1</strain>
    </source>
</reference>